<evidence type="ECO:0000313" key="3">
    <source>
        <dbReference type="Proteomes" id="UP000799779"/>
    </source>
</evidence>
<dbReference type="EMBL" id="ML977571">
    <property type="protein sequence ID" value="KAF2003618.1"/>
    <property type="molecule type" value="Genomic_DNA"/>
</dbReference>
<name>A0A6A5WRB7_9PLEO</name>
<evidence type="ECO:0000256" key="1">
    <source>
        <dbReference type="SAM" id="MobiDB-lite"/>
    </source>
</evidence>
<proteinExistence type="predicted"/>
<dbReference type="Proteomes" id="UP000799779">
    <property type="component" value="Unassembled WGS sequence"/>
</dbReference>
<keyword evidence="3" id="KW-1185">Reference proteome</keyword>
<evidence type="ECO:0000313" key="2">
    <source>
        <dbReference type="EMBL" id="KAF2003618.1"/>
    </source>
</evidence>
<dbReference type="AlphaFoldDB" id="A0A6A5WRB7"/>
<sequence length="202" mass="23504">MPSPYLPQDSFATHPQAYTMPLRPKKKERDHEADAETEEFVYGIHNGRWITSANWQPPKGFKGPLIPYEANDPLKPLEPRSLPDNLEDYVSILCVNIRYVTPESPGIKLELYPHEDKFPRRSMAWIQGVMDWRVRIFAGEQMEPATTPFKSTKYRTHGRDDPESWVPESQLMGFELEERMELIRRRRESDDETRADKGTTGA</sequence>
<reference evidence="2" key="1">
    <citation type="journal article" date="2020" name="Stud. Mycol.">
        <title>101 Dothideomycetes genomes: a test case for predicting lifestyles and emergence of pathogens.</title>
        <authorList>
            <person name="Haridas S."/>
            <person name="Albert R."/>
            <person name="Binder M."/>
            <person name="Bloem J."/>
            <person name="Labutti K."/>
            <person name="Salamov A."/>
            <person name="Andreopoulos B."/>
            <person name="Baker S."/>
            <person name="Barry K."/>
            <person name="Bills G."/>
            <person name="Bluhm B."/>
            <person name="Cannon C."/>
            <person name="Castanera R."/>
            <person name="Culley D."/>
            <person name="Daum C."/>
            <person name="Ezra D."/>
            <person name="Gonzalez J."/>
            <person name="Henrissat B."/>
            <person name="Kuo A."/>
            <person name="Liang C."/>
            <person name="Lipzen A."/>
            <person name="Lutzoni F."/>
            <person name="Magnuson J."/>
            <person name="Mondo S."/>
            <person name="Nolan M."/>
            <person name="Ohm R."/>
            <person name="Pangilinan J."/>
            <person name="Park H.-J."/>
            <person name="Ramirez L."/>
            <person name="Alfaro M."/>
            <person name="Sun H."/>
            <person name="Tritt A."/>
            <person name="Yoshinaga Y."/>
            <person name="Zwiers L.-H."/>
            <person name="Turgeon B."/>
            <person name="Goodwin S."/>
            <person name="Spatafora J."/>
            <person name="Crous P."/>
            <person name="Grigoriev I."/>
        </authorList>
    </citation>
    <scope>NUCLEOTIDE SEQUENCE</scope>
    <source>
        <strain evidence="2">CBS 123094</strain>
    </source>
</reference>
<feature type="region of interest" description="Disordered" evidence="1">
    <location>
        <begin position="1"/>
        <end position="36"/>
    </location>
</feature>
<organism evidence="2 3">
    <name type="scientific">Amniculicola lignicola CBS 123094</name>
    <dbReference type="NCBI Taxonomy" id="1392246"/>
    <lineage>
        <taxon>Eukaryota</taxon>
        <taxon>Fungi</taxon>
        <taxon>Dikarya</taxon>
        <taxon>Ascomycota</taxon>
        <taxon>Pezizomycotina</taxon>
        <taxon>Dothideomycetes</taxon>
        <taxon>Pleosporomycetidae</taxon>
        <taxon>Pleosporales</taxon>
        <taxon>Amniculicolaceae</taxon>
        <taxon>Amniculicola</taxon>
    </lineage>
</organism>
<protein>
    <submittedName>
        <fullName evidence="2">Uncharacterized protein</fullName>
    </submittedName>
</protein>
<accession>A0A6A5WRB7</accession>
<gene>
    <name evidence="2" type="ORF">P154DRAFT_532000</name>
</gene>